<keyword evidence="19" id="KW-1185">Reference proteome</keyword>
<dbReference type="CDD" id="cd21175">
    <property type="entry name" value="LPMO_AA9"/>
    <property type="match status" value="1"/>
</dbReference>
<dbReference type="AlphaFoldDB" id="A0A1Y2IJX9"/>
<evidence type="ECO:0000256" key="12">
    <source>
        <dbReference type="ARBA" id="ARBA00023326"/>
    </source>
</evidence>
<dbReference type="GO" id="GO:0030245">
    <property type="term" value="P:cellulose catabolic process"/>
    <property type="evidence" value="ECO:0007669"/>
    <property type="project" value="UniProtKB-KW"/>
</dbReference>
<evidence type="ECO:0000256" key="14">
    <source>
        <dbReference type="ARBA" id="ARBA00045077"/>
    </source>
</evidence>
<dbReference type="InterPro" id="IPR005103">
    <property type="entry name" value="AA9_LPMO"/>
</dbReference>
<keyword evidence="8" id="KW-0186">Copper</keyword>
<dbReference type="PANTHER" id="PTHR33353:SF10">
    <property type="entry name" value="ENDO-BETA-1,4-GLUCANASE D"/>
    <property type="match status" value="1"/>
</dbReference>
<evidence type="ECO:0000256" key="6">
    <source>
        <dbReference type="ARBA" id="ARBA00023001"/>
    </source>
</evidence>
<dbReference type="Pfam" id="PF03443">
    <property type="entry name" value="AA9"/>
    <property type="match status" value="1"/>
</dbReference>
<feature type="signal peptide" evidence="16">
    <location>
        <begin position="1"/>
        <end position="18"/>
    </location>
</feature>
<dbReference type="PANTHER" id="PTHR33353">
    <property type="entry name" value="PUTATIVE (AFU_ORTHOLOGUE AFUA_1G12560)-RELATED"/>
    <property type="match status" value="1"/>
</dbReference>
<dbReference type="GO" id="GO:0046872">
    <property type="term" value="F:metal ion binding"/>
    <property type="evidence" value="ECO:0007669"/>
    <property type="project" value="UniProtKB-KW"/>
</dbReference>
<keyword evidence="12" id="KW-0624">Polysaccharide degradation</keyword>
<dbReference type="GO" id="GO:0005576">
    <property type="term" value="C:extracellular region"/>
    <property type="evidence" value="ECO:0007669"/>
    <property type="project" value="UniProtKB-SubCell"/>
</dbReference>
<gene>
    <name evidence="18" type="ORF">PYCCODRAFT_1369390</name>
</gene>
<proteinExistence type="inferred from homology"/>
<dbReference type="Proteomes" id="UP000193067">
    <property type="component" value="Unassembled WGS sequence"/>
</dbReference>
<evidence type="ECO:0000256" key="7">
    <source>
        <dbReference type="ARBA" id="ARBA00023002"/>
    </source>
</evidence>
<evidence type="ECO:0000256" key="16">
    <source>
        <dbReference type="SAM" id="SignalP"/>
    </source>
</evidence>
<comment type="catalytic activity">
    <reaction evidence="14">
        <text>[(1-&gt;4)-beta-D-glucosyl]n+m + reduced acceptor + O2 = 4-dehydro-beta-D-glucosyl-[(1-&gt;4)-beta-D-glucosyl]n-1 + [(1-&gt;4)-beta-D-glucosyl]m + acceptor + H2O.</text>
        <dbReference type="EC" id="1.14.99.56"/>
    </reaction>
</comment>
<sequence>MKAFLAALALVSAQLTAAHYTLPDLIANGTTFPDWVYVRTTENHYSNAPITDVNSTEFRCYELDMNATPGQTQIATVEAGSTIGFKANNDFYHPGYFSAYMSPAVPAANSPQAGTGQTWFKIWEDPPVYENGQLVFPSTTIDEITFTIPKSLPSGQYLVRGEQIALHVASTVGGAQFYIGCAQLNVINGGDGEPGPLVSIPGVYTGYEPGILINIYDLPPDYPGYTSPGPAVWQG</sequence>
<feature type="chain" id="PRO_5013118934" description="lytic cellulose monooxygenase (C4-dehydrogenating)" evidence="16">
    <location>
        <begin position="19"/>
        <end position="235"/>
    </location>
</feature>
<reference evidence="18 19" key="1">
    <citation type="journal article" date="2015" name="Biotechnol. Biofuels">
        <title>Enhanced degradation of softwood versus hardwood by the white-rot fungus Pycnoporus coccineus.</title>
        <authorList>
            <person name="Couturier M."/>
            <person name="Navarro D."/>
            <person name="Chevret D."/>
            <person name="Henrissat B."/>
            <person name="Piumi F."/>
            <person name="Ruiz-Duenas F.J."/>
            <person name="Martinez A.T."/>
            <person name="Grigoriev I.V."/>
            <person name="Riley R."/>
            <person name="Lipzen A."/>
            <person name="Berrin J.G."/>
            <person name="Master E.R."/>
            <person name="Rosso M.N."/>
        </authorList>
    </citation>
    <scope>NUCLEOTIDE SEQUENCE [LARGE SCALE GENOMIC DNA]</scope>
    <source>
        <strain evidence="18 19">BRFM310</strain>
    </source>
</reference>
<accession>A0A1Y2IJX9</accession>
<protein>
    <recommendedName>
        <fullName evidence="15">lytic cellulose monooxygenase (C4-dehydrogenating)</fullName>
        <ecNumber evidence="15">1.14.99.56</ecNumber>
    </recommendedName>
</protein>
<dbReference type="EC" id="1.14.99.56" evidence="15"/>
<keyword evidence="9 18" id="KW-0503">Monooxygenase</keyword>
<evidence type="ECO:0000256" key="2">
    <source>
        <dbReference type="ARBA" id="ARBA00004613"/>
    </source>
</evidence>
<evidence type="ECO:0000259" key="17">
    <source>
        <dbReference type="Pfam" id="PF03443"/>
    </source>
</evidence>
<dbReference type="InterPro" id="IPR049892">
    <property type="entry name" value="AA9"/>
</dbReference>
<name>A0A1Y2IJX9_TRAC3</name>
<keyword evidence="10" id="KW-1015">Disulfide bond</keyword>
<keyword evidence="3" id="KW-0964">Secreted</keyword>
<evidence type="ECO:0000256" key="1">
    <source>
        <dbReference type="ARBA" id="ARBA00001973"/>
    </source>
</evidence>
<evidence type="ECO:0000256" key="8">
    <source>
        <dbReference type="ARBA" id="ARBA00023008"/>
    </source>
</evidence>
<keyword evidence="11" id="KW-0119">Carbohydrate metabolism</keyword>
<evidence type="ECO:0000313" key="19">
    <source>
        <dbReference type="Proteomes" id="UP000193067"/>
    </source>
</evidence>
<comment type="cofactor">
    <cofactor evidence="1">
        <name>Cu(2+)</name>
        <dbReference type="ChEBI" id="CHEBI:29036"/>
    </cofactor>
</comment>
<evidence type="ECO:0000256" key="3">
    <source>
        <dbReference type="ARBA" id="ARBA00022525"/>
    </source>
</evidence>
<organism evidence="18 19">
    <name type="scientific">Trametes coccinea (strain BRFM310)</name>
    <name type="common">Pycnoporus coccineus</name>
    <dbReference type="NCBI Taxonomy" id="1353009"/>
    <lineage>
        <taxon>Eukaryota</taxon>
        <taxon>Fungi</taxon>
        <taxon>Dikarya</taxon>
        <taxon>Basidiomycota</taxon>
        <taxon>Agaricomycotina</taxon>
        <taxon>Agaricomycetes</taxon>
        <taxon>Polyporales</taxon>
        <taxon>Polyporaceae</taxon>
        <taxon>Trametes</taxon>
    </lineage>
</organism>
<dbReference type="EMBL" id="KZ084111">
    <property type="protein sequence ID" value="OSD01425.1"/>
    <property type="molecule type" value="Genomic_DNA"/>
</dbReference>
<evidence type="ECO:0000256" key="9">
    <source>
        <dbReference type="ARBA" id="ARBA00023033"/>
    </source>
</evidence>
<evidence type="ECO:0000313" key="18">
    <source>
        <dbReference type="EMBL" id="OSD01425.1"/>
    </source>
</evidence>
<feature type="domain" description="Auxiliary Activity family 9 catalytic" evidence="17">
    <location>
        <begin position="19"/>
        <end position="217"/>
    </location>
</feature>
<comment type="subcellular location">
    <subcellularLocation>
        <location evidence="2">Secreted</location>
    </subcellularLocation>
</comment>
<evidence type="ECO:0000256" key="4">
    <source>
        <dbReference type="ARBA" id="ARBA00022723"/>
    </source>
</evidence>
<keyword evidence="5 16" id="KW-0732">Signal</keyword>
<dbReference type="Gene3D" id="2.70.50.70">
    <property type="match status" value="1"/>
</dbReference>
<evidence type="ECO:0000256" key="13">
    <source>
        <dbReference type="ARBA" id="ARBA00044502"/>
    </source>
</evidence>
<dbReference type="STRING" id="1353009.A0A1Y2IJX9"/>
<keyword evidence="4" id="KW-0479">Metal-binding</keyword>
<evidence type="ECO:0000256" key="5">
    <source>
        <dbReference type="ARBA" id="ARBA00022729"/>
    </source>
</evidence>
<keyword evidence="6" id="KW-0136">Cellulose degradation</keyword>
<evidence type="ECO:0000256" key="15">
    <source>
        <dbReference type="ARBA" id="ARBA00047174"/>
    </source>
</evidence>
<keyword evidence="7" id="KW-0560">Oxidoreductase</keyword>
<dbReference type="GO" id="GO:0004497">
    <property type="term" value="F:monooxygenase activity"/>
    <property type="evidence" value="ECO:0007669"/>
    <property type="project" value="UniProtKB-KW"/>
</dbReference>
<dbReference type="OrthoDB" id="3496539at2759"/>
<evidence type="ECO:0000256" key="11">
    <source>
        <dbReference type="ARBA" id="ARBA00023277"/>
    </source>
</evidence>
<comment type="similarity">
    <text evidence="13">Belongs to the polysaccharide monooxygenase AA9 family.</text>
</comment>
<evidence type="ECO:0000256" key="10">
    <source>
        <dbReference type="ARBA" id="ARBA00023157"/>
    </source>
</evidence>